<keyword evidence="3" id="KW-1185">Reference proteome</keyword>
<sequence length="84" mass="9738">MTAMPISADARRNDQGAGREDVQQGKVKTPREIVDMIKPKMRGMQYLTFEYFPSTLVYRLKFLDGERVRFVDVDARTGRIIEVK</sequence>
<name>A0ABV8REJ8_9SPHN</name>
<dbReference type="EMBL" id="JBHSDH010000013">
    <property type="protein sequence ID" value="MFC4291812.1"/>
    <property type="molecule type" value="Genomic_DNA"/>
</dbReference>
<organism evidence="2 3">
    <name type="scientific">Sphingorhabdus arenilitoris</name>
    <dbReference type="NCBI Taxonomy" id="1490041"/>
    <lineage>
        <taxon>Bacteria</taxon>
        <taxon>Pseudomonadati</taxon>
        <taxon>Pseudomonadota</taxon>
        <taxon>Alphaproteobacteria</taxon>
        <taxon>Sphingomonadales</taxon>
        <taxon>Sphingomonadaceae</taxon>
        <taxon>Sphingorhabdus</taxon>
    </lineage>
</organism>
<comment type="caution">
    <text evidence="2">The sequence shown here is derived from an EMBL/GenBank/DDBJ whole genome shotgun (WGS) entry which is preliminary data.</text>
</comment>
<feature type="region of interest" description="Disordered" evidence="1">
    <location>
        <begin position="1"/>
        <end position="28"/>
    </location>
</feature>
<evidence type="ECO:0008006" key="4">
    <source>
        <dbReference type="Google" id="ProtNLM"/>
    </source>
</evidence>
<protein>
    <recommendedName>
        <fullName evidence="4">PepSY domain-containing protein</fullName>
    </recommendedName>
</protein>
<dbReference type="Proteomes" id="UP001595887">
    <property type="component" value="Unassembled WGS sequence"/>
</dbReference>
<reference evidence="3" key="1">
    <citation type="journal article" date="2019" name="Int. J. Syst. Evol. Microbiol.">
        <title>The Global Catalogue of Microorganisms (GCM) 10K type strain sequencing project: providing services to taxonomists for standard genome sequencing and annotation.</title>
        <authorList>
            <consortium name="The Broad Institute Genomics Platform"/>
            <consortium name="The Broad Institute Genome Sequencing Center for Infectious Disease"/>
            <person name="Wu L."/>
            <person name="Ma J."/>
        </authorList>
    </citation>
    <scope>NUCLEOTIDE SEQUENCE [LARGE SCALE GENOMIC DNA]</scope>
    <source>
        <strain evidence="3">CECT 8531</strain>
    </source>
</reference>
<proteinExistence type="predicted"/>
<feature type="compositionally biased region" description="Basic and acidic residues" evidence="1">
    <location>
        <begin position="9"/>
        <end position="28"/>
    </location>
</feature>
<evidence type="ECO:0000313" key="2">
    <source>
        <dbReference type="EMBL" id="MFC4291812.1"/>
    </source>
</evidence>
<evidence type="ECO:0000256" key="1">
    <source>
        <dbReference type="SAM" id="MobiDB-lite"/>
    </source>
</evidence>
<evidence type="ECO:0000313" key="3">
    <source>
        <dbReference type="Proteomes" id="UP001595887"/>
    </source>
</evidence>
<gene>
    <name evidence="2" type="ORF">ACFOWX_05205</name>
</gene>
<dbReference type="RefSeq" id="WP_381421995.1">
    <property type="nucleotide sequence ID" value="NZ_JBHSDH010000013.1"/>
</dbReference>
<accession>A0ABV8REJ8</accession>